<dbReference type="OrthoDB" id="10266999at2759"/>
<evidence type="ECO:0000313" key="4">
    <source>
        <dbReference type="Proteomes" id="UP000789570"/>
    </source>
</evidence>
<dbReference type="AlphaFoldDB" id="A0A9N9B7Q1"/>
<dbReference type="SMART" id="SM00315">
    <property type="entry name" value="RGS"/>
    <property type="match status" value="1"/>
</dbReference>
<sequence>MPITTRKPTLGDILNNETSYPYSLDDFATFLDQTYCLENLEFYLALRRYTYYACNFYNYSSSPMSNIVESDSFFESTSLLSVVDPALTYYDDDASLRGDAPAHLDFLKQKLHELITTFIIPNSPKEVNIPAETRDYLLTNVFQYNNYHPSIFDQVKDQIYELMESSSFTQFLIEAGNVELRMSSESESCQEDSDHSSSVLGGKSTSTNNNNKSKSNKHMRRFSGLKLKEKYRKLLKTTNTSSKNRNSLSF</sequence>
<gene>
    <name evidence="3" type="ORF">FCALED_LOCUS6475</name>
</gene>
<organism evidence="3 4">
    <name type="scientific">Funneliformis caledonium</name>
    <dbReference type="NCBI Taxonomy" id="1117310"/>
    <lineage>
        <taxon>Eukaryota</taxon>
        <taxon>Fungi</taxon>
        <taxon>Fungi incertae sedis</taxon>
        <taxon>Mucoromycota</taxon>
        <taxon>Glomeromycotina</taxon>
        <taxon>Glomeromycetes</taxon>
        <taxon>Glomerales</taxon>
        <taxon>Glomeraceae</taxon>
        <taxon>Funneliformis</taxon>
    </lineage>
</organism>
<evidence type="ECO:0000313" key="3">
    <source>
        <dbReference type="EMBL" id="CAG8558455.1"/>
    </source>
</evidence>
<name>A0A9N9B7Q1_9GLOM</name>
<reference evidence="3" key="1">
    <citation type="submission" date="2021-06" db="EMBL/GenBank/DDBJ databases">
        <authorList>
            <person name="Kallberg Y."/>
            <person name="Tangrot J."/>
            <person name="Rosling A."/>
        </authorList>
    </citation>
    <scope>NUCLEOTIDE SEQUENCE</scope>
    <source>
        <strain evidence="3">UK204</strain>
    </source>
</reference>
<dbReference type="EMBL" id="CAJVPQ010001556">
    <property type="protein sequence ID" value="CAG8558455.1"/>
    <property type="molecule type" value="Genomic_DNA"/>
</dbReference>
<feature type="region of interest" description="Disordered" evidence="1">
    <location>
        <begin position="183"/>
        <end position="222"/>
    </location>
</feature>
<keyword evidence="4" id="KW-1185">Reference proteome</keyword>
<feature type="compositionally biased region" description="Low complexity" evidence="1">
    <location>
        <begin position="203"/>
        <end position="213"/>
    </location>
</feature>
<dbReference type="PANTHER" id="PTHR10845:SF267">
    <property type="entry name" value="REGULATOR OF G PROTEIN SIGNALING DOMAIN PROTEIN (AFU_ORTHOLOGUE AFUA_6G06860)"/>
    <property type="match status" value="1"/>
</dbReference>
<comment type="caution">
    <text evidence="3">The sequence shown here is derived from an EMBL/GenBank/DDBJ whole genome shotgun (WGS) entry which is preliminary data.</text>
</comment>
<dbReference type="InterPro" id="IPR016137">
    <property type="entry name" value="RGS"/>
</dbReference>
<evidence type="ECO:0000256" key="1">
    <source>
        <dbReference type="SAM" id="MobiDB-lite"/>
    </source>
</evidence>
<dbReference type="SUPFAM" id="SSF48097">
    <property type="entry name" value="Regulator of G-protein signaling, RGS"/>
    <property type="match status" value="1"/>
</dbReference>
<dbReference type="PANTHER" id="PTHR10845">
    <property type="entry name" value="REGULATOR OF G PROTEIN SIGNALING"/>
    <property type="match status" value="1"/>
</dbReference>
<dbReference type="Pfam" id="PF00615">
    <property type="entry name" value="RGS"/>
    <property type="match status" value="1"/>
</dbReference>
<dbReference type="InterPro" id="IPR036305">
    <property type="entry name" value="RGS_sf"/>
</dbReference>
<evidence type="ECO:0000259" key="2">
    <source>
        <dbReference type="PROSITE" id="PS50132"/>
    </source>
</evidence>
<feature type="domain" description="RGS" evidence="2">
    <location>
        <begin position="27"/>
        <end position="172"/>
    </location>
</feature>
<dbReference type="Proteomes" id="UP000789570">
    <property type="component" value="Unassembled WGS sequence"/>
</dbReference>
<dbReference type="CDD" id="cd07440">
    <property type="entry name" value="RGS"/>
    <property type="match status" value="1"/>
</dbReference>
<protein>
    <submittedName>
        <fullName evidence="3">9446_t:CDS:1</fullName>
    </submittedName>
</protein>
<proteinExistence type="predicted"/>
<accession>A0A9N9B7Q1</accession>
<dbReference type="PROSITE" id="PS50132">
    <property type="entry name" value="RGS"/>
    <property type="match status" value="1"/>
</dbReference>
<dbReference type="InterPro" id="IPR044926">
    <property type="entry name" value="RGS_subdomain_2"/>
</dbReference>
<dbReference type="Gene3D" id="1.10.167.10">
    <property type="entry name" value="Regulator of G-protein Signalling 4, domain 2"/>
    <property type="match status" value="1"/>
</dbReference>